<dbReference type="InterPro" id="IPR000725">
    <property type="entry name" value="Olfact_rcpt"/>
</dbReference>
<evidence type="ECO:0000256" key="13">
    <source>
        <dbReference type="SAM" id="Phobius"/>
    </source>
</evidence>
<dbReference type="InterPro" id="IPR017452">
    <property type="entry name" value="GPCR_Rhodpsn_7TM"/>
</dbReference>
<dbReference type="GO" id="GO:0004930">
    <property type="term" value="F:G protein-coupled receptor activity"/>
    <property type="evidence" value="ECO:0007669"/>
    <property type="project" value="UniProtKB-KW"/>
</dbReference>
<keyword evidence="10 12" id="KW-0675">Receptor</keyword>
<dbReference type="PRINTS" id="PR00237">
    <property type="entry name" value="GPCRRHODOPSN"/>
</dbReference>
<gene>
    <name evidence="15" type="ORF">J0S82_000499</name>
</gene>
<keyword evidence="6" id="KW-0552">Olfaction</keyword>
<comment type="function">
    <text evidence="1">Putative odorant or sperm cell receptor.</text>
</comment>
<dbReference type="PRINTS" id="PR00245">
    <property type="entry name" value="OLFACTORYR"/>
</dbReference>
<evidence type="ECO:0000256" key="6">
    <source>
        <dbReference type="ARBA" id="ARBA00022725"/>
    </source>
</evidence>
<keyword evidence="7 13" id="KW-1133">Transmembrane helix</keyword>
<dbReference type="InterPro" id="IPR050516">
    <property type="entry name" value="Olfactory_GPCR"/>
</dbReference>
<keyword evidence="5 12" id="KW-0812">Transmembrane</keyword>
<dbReference type="PROSITE" id="PS00237">
    <property type="entry name" value="G_PROTEIN_RECEP_F1_1"/>
    <property type="match status" value="1"/>
</dbReference>
<evidence type="ECO:0000313" key="16">
    <source>
        <dbReference type="Proteomes" id="UP000700334"/>
    </source>
</evidence>
<keyword evidence="16" id="KW-1185">Reference proteome</keyword>
<dbReference type="GO" id="GO:0004984">
    <property type="term" value="F:olfactory receptor activity"/>
    <property type="evidence" value="ECO:0007669"/>
    <property type="project" value="InterPro"/>
</dbReference>
<accession>A0A8J6ACT8</accession>
<dbReference type="EMBL" id="JAGFMF010011661">
    <property type="protein sequence ID" value="KAG8517051.1"/>
    <property type="molecule type" value="Genomic_DNA"/>
</dbReference>
<evidence type="ECO:0000256" key="7">
    <source>
        <dbReference type="ARBA" id="ARBA00022989"/>
    </source>
</evidence>
<evidence type="ECO:0000256" key="2">
    <source>
        <dbReference type="ARBA" id="ARBA00004651"/>
    </source>
</evidence>
<proteinExistence type="inferred from homology"/>
<dbReference type="Pfam" id="PF13853">
    <property type="entry name" value="7tm_4"/>
    <property type="match status" value="1"/>
</dbReference>
<feature type="transmembrane region" description="Helical" evidence="13">
    <location>
        <begin position="392"/>
        <end position="421"/>
    </location>
</feature>
<organism evidence="15 16">
    <name type="scientific">Galemys pyrenaicus</name>
    <name type="common">Iberian desman</name>
    <name type="synonym">Pyrenean desman</name>
    <dbReference type="NCBI Taxonomy" id="202257"/>
    <lineage>
        <taxon>Eukaryota</taxon>
        <taxon>Metazoa</taxon>
        <taxon>Chordata</taxon>
        <taxon>Craniata</taxon>
        <taxon>Vertebrata</taxon>
        <taxon>Euteleostomi</taxon>
        <taxon>Mammalia</taxon>
        <taxon>Eutheria</taxon>
        <taxon>Laurasiatheria</taxon>
        <taxon>Eulipotyphla</taxon>
        <taxon>Talpidae</taxon>
        <taxon>Galemys</taxon>
    </lineage>
</organism>
<comment type="similarity">
    <text evidence="12">Belongs to the G-protein coupled receptor 1 family.</text>
</comment>
<comment type="subcellular location">
    <subcellularLocation>
        <location evidence="2">Cell membrane</location>
        <topology evidence="2">Multi-pass membrane protein</topology>
    </subcellularLocation>
</comment>
<reference evidence="15" key="1">
    <citation type="journal article" date="2021" name="Evol. Appl.">
        <title>The genome of the Pyrenean desman and the effects of bottlenecks and inbreeding on the genomic landscape of an endangered species.</title>
        <authorList>
            <person name="Escoda L."/>
            <person name="Castresana J."/>
        </authorList>
    </citation>
    <scope>NUCLEOTIDE SEQUENCE</scope>
    <source>
        <strain evidence="15">IBE-C5619</strain>
    </source>
</reference>
<dbReference type="PROSITE" id="PS50262">
    <property type="entry name" value="G_PROTEIN_RECEP_F1_2"/>
    <property type="match status" value="2"/>
</dbReference>
<evidence type="ECO:0000256" key="1">
    <source>
        <dbReference type="ARBA" id="ARBA00003929"/>
    </source>
</evidence>
<evidence type="ECO:0000256" key="10">
    <source>
        <dbReference type="ARBA" id="ARBA00023170"/>
    </source>
</evidence>
<evidence type="ECO:0000256" key="5">
    <source>
        <dbReference type="ARBA" id="ARBA00022692"/>
    </source>
</evidence>
<feature type="transmembrane region" description="Helical" evidence="13">
    <location>
        <begin position="252"/>
        <end position="273"/>
    </location>
</feature>
<evidence type="ECO:0000256" key="3">
    <source>
        <dbReference type="ARBA" id="ARBA00022475"/>
    </source>
</evidence>
<feature type="domain" description="G-protein coupled receptors family 1 profile" evidence="14">
    <location>
        <begin position="236"/>
        <end position="435"/>
    </location>
</feature>
<dbReference type="Pfam" id="PF00001">
    <property type="entry name" value="7tm_1"/>
    <property type="match status" value="1"/>
</dbReference>
<evidence type="ECO:0000256" key="9">
    <source>
        <dbReference type="ARBA" id="ARBA00023136"/>
    </source>
</evidence>
<dbReference type="FunFam" id="1.20.1070.10:FF:000004">
    <property type="entry name" value="Olfactory receptor"/>
    <property type="match status" value="2"/>
</dbReference>
<comment type="caution">
    <text evidence="15">The sequence shown here is derived from an EMBL/GenBank/DDBJ whole genome shotgun (WGS) entry which is preliminary data.</text>
</comment>
<keyword evidence="8 12" id="KW-0297">G-protein coupled receptor</keyword>
<evidence type="ECO:0000256" key="11">
    <source>
        <dbReference type="ARBA" id="ARBA00023224"/>
    </source>
</evidence>
<keyword evidence="3" id="KW-1003">Cell membrane</keyword>
<dbReference type="GO" id="GO:0005886">
    <property type="term" value="C:plasma membrane"/>
    <property type="evidence" value="ECO:0007669"/>
    <property type="project" value="UniProtKB-SubCell"/>
</dbReference>
<feature type="non-terminal residue" evidence="15">
    <location>
        <position position="1"/>
    </location>
</feature>
<feature type="transmembrane region" description="Helical" evidence="13">
    <location>
        <begin position="220"/>
        <end position="245"/>
    </location>
</feature>
<feature type="transmembrane region" description="Helical" evidence="13">
    <location>
        <begin position="51"/>
        <end position="76"/>
    </location>
</feature>
<evidence type="ECO:0000256" key="12">
    <source>
        <dbReference type="RuleBase" id="RU000688"/>
    </source>
</evidence>
<feature type="transmembrane region" description="Helical" evidence="13">
    <location>
        <begin position="16"/>
        <end position="39"/>
    </location>
</feature>
<keyword evidence="9 13" id="KW-0472">Membrane</keyword>
<dbReference type="SUPFAM" id="SSF81321">
    <property type="entry name" value="Family A G protein-coupled receptor-like"/>
    <property type="match status" value="3"/>
</dbReference>
<dbReference type="PANTHER" id="PTHR26452">
    <property type="entry name" value="OLFACTORY RECEPTOR"/>
    <property type="match status" value="1"/>
</dbReference>
<feature type="domain" description="G-protein coupled receptors family 1 profile" evidence="14">
    <location>
        <begin position="30"/>
        <end position="234"/>
    </location>
</feature>
<feature type="transmembrane region" description="Helical" evidence="13">
    <location>
        <begin position="88"/>
        <end position="109"/>
    </location>
</feature>
<evidence type="ECO:0000313" key="15">
    <source>
        <dbReference type="EMBL" id="KAG8517051.1"/>
    </source>
</evidence>
<feature type="non-terminal residue" evidence="15">
    <location>
        <position position="435"/>
    </location>
</feature>
<evidence type="ECO:0000256" key="4">
    <source>
        <dbReference type="ARBA" id="ARBA00022606"/>
    </source>
</evidence>
<feature type="transmembrane region" description="Helical" evidence="13">
    <location>
        <begin position="335"/>
        <end position="353"/>
    </location>
</feature>
<protein>
    <submittedName>
        <fullName evidence="15">Olfactory receptor 5H2</fullName>
    </submittedName>
</protein>
<dbReference type="Gene3D" id="1.20.1070.10">
    <property type="entry name" value="Rhodopsin 7-helix transmembrane proteins"/>
    <property type="match status" value="3"/>
</dbReference>
<dbReference type="InterPro" id="IPR000276">
    <property type="entry name" value="GPCR_Rhodpsn"/>
</dbReference>
<keyword evidence="4" id="KW-0716">Sensory transduction</keyword>
<evidence type="ECO:0000256" key="8">
    <source>
        <dbReference type="ARBA" id="ARBA00023040"/>
    </source>
</evidence>
<name>A0A8J6ACT8_GALPY</name>
<evidence type="ECO:0000259" key="14">
    <source>
        <dbReference type="PROSITE" id="PS50262"/>
    </source>
</evidence>
<dbReference type="OrthoDB" id="9615015at2759"/>
<feature type="transmembrane region" description="Helical" evidence="13">
    <location>
        <begin position="293"/>
        <end position="315"/>
    </location>
</feature>
<dbReference type="AlphaFoldDB" id="A0A8J6ACT8"/>
<dbReference type="Proteomes" id="UP000700334">
    <property type="component" value="Unassembled WGS sequence"/>
</dbReference>
<keyword evidence="11 12" id="KW-0807">Transducer</keyword>
<feature type="transmembrane region" description="Helical" evidence="13">
    <location>
        <begin position="129"/>
        <end position="157"/>
    </location>
</feature>
<sequence length="435" mass="49407">FVLTGLTYQQEWEIPLFLVFLVIYLFTIVGNLGLIVLIWNDPQLHSPMYLFLGSLAFVDALISSTVTPNMLVKFFAKSNIIYLSECMIQFFSFAFSATTECFLLAGMAYDRYVAICKPLCYPVIMTNRLCIQLLVSSFVFTITIVLVSYTLVLFTILKKKSLEGIKKAFSTCMAYDRYVAICKPLYSPVIMTNRLCIQLLVSSFVEFVLTGLTYQQEWEIPLFLVFLVIYLFTIVGNLGLIVLIWNDPQLHIPMYFFLGSLAFVDASLSSTVTPKMLVNFFTKSKNESFSECIIQFFSFAVSATTECFLLAGMAYDRYVAICKPLRYPVIMTNRLCIQLLVSSFVGGIIHAFIHTSFLLGLTFCNNNILHHFYCDIEPLFKVSCSDPSLNILMLYIFSGSIQVFTIMLILVSYTLVLFTILKKKSLEGIKKAFST</sequence>